<dbReference type="Proteomes" id="UP000199337">
    <property type="component" value="Unassembled WGS sequence"/>
</dbReference>
<sequence>MRGKYKGGDDVTDSMGLLISILVRYPEVSAVNFDPWEQMIRFSFICSRVAEEKELNEFNIYLMDCIQSFNYLEGKDASIIDISYEVCDNLTLFEIKRDVSTLVQEEIALVVQVFYQYWQRNLVLDLNDALIEEEMLMQEEIIDHMLESVKGSENDKYLYAFREEGKVLVFNK</sequence>
<name>A0A1I2S6M8_9FIRM</name>
<protein>
    <submittedName>
        <fullName evidence="1">Uncharacterized protein</fullName>
    </submittedName>
</protein>
<organism evidence="1 2">
    <name type="scientific">Desulfotruncus arcticus DSM 17038</name>
    <dbReference type="NCBI Taxonomy" id="1121424"/>
    <lineage>
        <taxon>Bacteria</taxon>
        <taxon>Bacillati</taxon>
        <taxon>Bacillota</taxon>
        <taxon>Clostridia</taxon>
        <taxon>Eubacteriales</taxon>
        <taxon>Desulfallaceae</taxon>
        <taxon>Desulfotruncus</taxon>
    </lineage>
</organism>
<dbReference type="STRING" id="341036.SAMN05660649_01795"/>
<dbReference type="EMBL" id="FOOX01000005">
    <property type="protein sequence ID" value="SFG48482.1"/>
    <property type="molecule type" value="Genomic_DNA"/>
</dbReference>
<keyword evidence="2" id="KW-1185">Reference proteome</keyword>
<dbReference type="RefSeq" id="WP_092470790.1">
    <property type="nucleotide sequence ID" value="NZ_FOOX01000005.1"/>
</dbReference>
<evidence type="ECO:0000313" key="1">
    <source>
        <dbReference type="EMBL" id="SFG48482.1"/>
    </source>
</evidence>
<gene>
    <name evidence="1" type="ORF">SAMN05660649_01795</name>
</gene>
<accession>A0A1I2S6M8</accession>
<dbReference type="AlphaFoldDB" id="A0A1I2S6M8"/>
<proteinExistence type="predicted"/>
<dbReference type="OrthoDB" id="2381281at2"/>
<evidence type="ECO:0000313" key="2">
    <source>
        <dbReference type="Proteomes" id="UP000199337"/>
    </source>
</evidence>
<reference evidence="2" key="1">
    <citation type="submission" date="2016-10" db="EMBL/GenBank/DDBJ databases">
        <authorList>
            <person name="Varghese N."/>
            <person name="Submissions S."/>
        </authorList>
    </citation>
    <scope>NUCLEOTIDE SEQUENCE [LARGE SCALE GENOMIC DNA]</scope>
    <source>
        <strain evidence="2">DSM 17038</strain>
    </source>
</reference>